<accession>A0ABV9F859</accession>
<dbReference type="Gene3D" id="1.10.10.10">
    <property type="entry name" value="Winged helix-like DNA-binding domain superfamily/Winged helix DNA-binding domain"/>
    <property type="match status" value="1"/>
</dbReference>
<evidence type="ECO:0000313" key="3">
    <source>
        <dbReference type="EMBL" id="MFC4597852.1"/>
    </source>
</evidence>
<proteinExistence type="predicted"/>
<dbReference type="EMBL" id="JBHSEP010000003">
    <property type="protein sequence ID" value="MFC4597852.1"/>
    <property type="molecule type" value="Genomic_DNA"/>
</dbReference>
<evidence type="ECO:0000256" key="2">
    <source>
        <dbReference type="ARBA" id="ARBA00023163"/>
    </source>
</evidence>
<evidence type="ECO:0000313" key="4">
    <source>
        <dbReference type="Proteomes" id="UP001596028"/>
    </source>
</evidence>
<keyword evidence="4" id="KW-1185">Reference proteome</keyword>
<gene>
    <name evidence="3" type="ORF">ACFO3S_06335</name>
</gene>
<evidence type="ECO:0000256" key="1">
    <source>
        <dbReference type="ARBA" id="ARBA00023015"/>
    </source>
</evidence>
<dbReference type="RefSeq" id="WP_378093484.1">
    <property type="nucleotide sequence ID" value="NZ_JBHSEP010000003.1"/>
</dbReference>
<name>A0ABV9F859_9BACL</name>
<dbReference type="Proteomes" id="UP001596028">
    <property type="component" value="Unassembled WGS sequence"/>
</dbReference>
<keyword evidence="2" id="KW-0804">Transcription</keyword>
<organism evidence="3 4">
    <name type="scientific">Cohnella hongkongensis</name>
    <dbReference type="NCBI Taxonomy" id="178337"/>
    <lineage>
        <taxon>Bacteria</taxon>
        <taxon>Bacillati</taxon>
        <taxon>Bacillota</taxon>
        <taxon>Bacilli</taxon>
        <taxon>Bacillales</taxon>
        <taxon>Paenibacillaceae</taxon>
        <taxon>Cohnella</taxon>
    </lineage>
</organism>
<sequence length="96" mass="10905">MATMMADWEIVIADDSRSARMCEAFGERYGLTEEEAAALKLCLLYGLSDEEIAGHLKIEPTVLANRFACMLGKTRARSLRELQALFFRFLMNRLLV</sequence>
<evidence type="ECO:0008006" key="5">
    <source>
        <dbReference type="Google" id="ProtNLM"/>
    </source>
</evidence>
<protein>
    <recommendedName>
        <fullName evidence="5">HTH luxR-type domain-containing protein</fullName>
    </recommendedName>
</protein>
<dbReference type="InterPro" id="IPR036388">
    <property type="entry name" value="WH-like_DNA-bd_sf"/>
</dbReference>
<reference evidence="4" key="1">
    <citation type="journal article" date="2019" name="Int. J. Syst. Evol. Microbiol.">
        <title>The Global Catalogue of Microorganisms (GCM) 10K type strain sequencing project: providing services to taxonomists for standard genome sequencing and annotation.</title>
        <authorList>
            <consortium name="The Broad Institute Genomics Platform"/>
            <consortium name="The Broad Institute Genome Sequencing Center for Infectious Disease"/>
            <person name="Wu L."/>
            <person name="Ma J."/>
        </authorList>
    </citation>
    <scope>NUCLEOTIDE SEQUENCE [LARGE SCALE GENOMIC DNA]</scope>
    <source>
        <strain evidence="4">CCUG 49571</strain>
    </source>
</reference>
<dbReference type="SUPFAM" id="SSF46894">
    <property type="entry name" value="C-terminal effector domain of the bipartite response regulators"/>
    <property type="match status" value="1"/>
</dbReference>
<dbReference type="InterPro" id="IPR016032">
    <property type="entry name" value="Sig_transdc_resp-reg_C-effctor"/>
</dbReference>
<keyword evidence="1" id="KW-0805">Transcription regulation</keyword>
<comment type="caution">
    <text evidence="3">The sequence shown here is derived from an EMBL/GenBank/DDBJ whole genome shotgun (WGS) entry which is preliminary data.</text>
</comment>